<dbReference type="GO" id="GO:0004113">
    <property type="term" value="F:2',3'-cyclic-nucleotide 3'-phosphodiesterase activity"/>
    <property type="evidence" value="ECO:0007669"/>
    <property type="project" value="InterPro"/>
</dbReference>
<comment type="function">
    <text evidence="2">Hydrolyzes RNA 2',3'-cyclic phosphodiester to an RNA 2'-phosphomonoester.</text>
</comment>
<dbReference type="Pfam" id="PF13563">
    <property type="entry name" value="2_5_RNA_ligase2"/>
    <property type="match status" value="1"/>
</dbReference>
<name>A0A8J2BRX7_9BACT</name>
<dbReference type="RefSeq" id="WP_174582364.1">
    <property type="nucleotide sequence ID" value="NZ_CAJNOB010000045.1"/>
</dbReference>
<dbReference type="EMBL" id="CAJNOB010000045">
    <property type="protein sequence ID" value="CAF0702710.1"/>
    <property type="molecule type" value="Genomic_DNA"/>
</dbReference>
<accession>A0A8J2BRX7</accession>
<sequence length="206" mass="23161">MQNALENESAFLRLFFAIPLAQATRESLESLLGHWSIHIPQIRWVNPSQLHITLHFLGKTPSTSLPLLREVLEQTAQTHSAFWACLGPLEAFPNRTNPRVLWVSLKKGAGEIQELVGTLTRLLVERGLSTREERTFVAHVTIGRIRAAVPRPMIRQLLEQPLCPEPSPFFVDRITLFSSTLTPTGPIYRAINEARLSPPTSTEPKC</sequence>
<keyword evidence="1 2" id="KW-0378">Hydrolase</keyword>
<dbReference type="InterPro" id="IPR004175">
    <property type="entry name" value="RNA_CPDase"/>
</dbReference>
<evidence type="ECO:0000256" key="2">
    <source>
        <dbReference type="HAMAP-Rule" id="MF_01940"/>
    </source>
</evidence>
<dbReference type="AlphaFoldDB" id="A0A8J2BRX7"/>
<dbReference type="PANTHER" id="PTHR35561">
    <property type="entry name" value="RNA 2',3'-CYCLIC PHOSPHODIESTERASE"/>
    <property type="match status" value="1"/>
</dbReference>
<feature type="short sequence motif" description="HXTX 1" evidence="2">
    <location>
        <begin position="51"/>
        <end position="54"/>
    </location>
</feature>
<reference evidence="3" key="1">
    <citation type="submission" date="2021-02" db="EMBL/GenBank/DDBJ databases">
        <authorList>
            <person name="Cremers G."/>
            <person name="Picone N."/>
        </authorList>
    </citation>
    <scope>NUCLEOTIDE SEQUENCE</scope>
    <source>
        <strain evidence="3">PQ17</strain>
    </source>
</reference>
<dbReference type="Gene3D" id="3.90.1140.10">
    <property type="entry name" value="Cyclic phosphodiesterase"/>
    <property type="match status" value="1"/>
</dbReference>
<protein>
    <recommendedName>
        <fullName evidence="2">RNA 2',3'-cyclic phosphodiesterase</fullName>
        <shortName evidence="2">RNA 2',3'-CPDase</shortName>
        <ecNumber evidence="2">3.1.4.58</ecNumber>
    </recommendedName>
</protein>
<feature type="active site" description="Proton acceptor" evidence="2">
    <location>
        <position position="139"/>
    </location>
</feature>
<proteinExistence type="inferred from homology"/>
<gene>
    <name evidence="3" type="ORF">MPNT_50165</name>
</gene>
<dbReference type="GO" id="GO:0008664">
    <property type="term" value="F:RNA 2',3'-cyclic 3'-phosphodiesterase activity"/>
    <property type="evidence" value="ECO:0007669"/>
    <property type="project" value="UniProtKB-EC"/>
</dbReference>
<comment type="catalytic activity">
    <reaction evidence="2">
        <text>a 3'-end 2',3'-cyclophospho-ribonucleotide-RNA + H2O = a 3'-end 2'-phospho-ribonucleotide-RNA + H(+)</text>
        <dbReference type="Rhea" id="RHEA:11828"/>
        <dbReference type="Rhea" id="RHEA-COMP:10464"/>
        <dbReference type="Rhea" id="RHEA-COMP:17353"/>
        <dbReference type="ChEBI" id="CHEBI:15377"/>
        <dbReference type="ChEBI" id="CHEBI:15378"/>
        <dbReference type="ChEBI" id="CHEBI:83064"/>
        <dbReference type="ChEBI" id="CHEBI:173113"/>
        <dbReference type="EC" id="3.1.4.58"/>
    </reaction>
</comment>
<keyword evidence="4" id="KW-1185">Reference proteome</keyword>
<dbReference type="Proteomes" id="UP000663859">
    <property type="component" value="Unassembled WGS sequence"/>
</dbReference>
<evidence type="ECO:0000313" key="3">
    <source>
        <dbReference type="EMBL" id="CAF0702710.1"/>
    </source>
</evidence>
<dbReference type="InterPro" id="IPR009097">
    <property type="entry name" value="Cyclic_Pdiesterase"/>
</dbReference>
<evidence type="ECO:0000256" key="1">
    <source>
        <dbReference type="ARBA" id="ARBA00022801"/>
    </source>
</evidence>
<dbReference type="HAMAP" id="MF_01940">
    <property type="entry name" value="RNA_CPDase"/>
    <property type="match status" value="1"/>
</dbReference>
<comment type="caution">
    <text evidence="3">The sequence shown here is derived from an EMBL/GenBank/DDBJ whole genome shotgun (WGS) entry which is preliminary data.</text>
</comment>
<organism evidence="3 4">
    <name type="scientific">Candidatus Methylacidithermus pantelleriae</name>
    <dbReference type="NCBI Taxonomy" id="2744239"/>
    <lineage>
        <taxon>Bacteria</taxon>
        <taxon>Pseudomonadati</taxon>
        <taxon>Verrucomicrobiota</taxon>
        <taxon>Methylacidiphilae</taxon>
        <taxon>Methylacidiphilales</taxon>
        <taxon>Methylacidiphilaceae</taxon>
        <taxon>Candidatus Methylacidithermus</taxon>
    </lineage>
</organism>
<feature type="short sequence motif" description="HXTX 2" evidence="2">
    <location>
        <begin position="139"/>
        <end position="142"/>
    </location>
</feature>
<comment type="similarity">
    <text evidence="2">Belongs to the 2H phosphoesterase superfamily. ThpR family.</text>
</comment>
<evidence type="ECO:0000313" key="4">
    <source>
        <dbReference type="Proteomes" id="UP000663859"/>
    </source>
</evidence>
<dbReference type="PANTHER" id="PTHR35561:SF1">
    <property type="entry name" value="RNA 2',3'-CYCLIC PHOSPHODIESTERASE"/>
    <property type="match status" value="1"/>
</dbReference>
<dbReference type="EC" id="3.1.4.58" evidence="2"/>
<dbReference type="NCBIfam" id="TIGR02258">
    <property type="entry name" value="2_5_ligase"/>
    <property type="match status" value="1"/>
</dbReference>
<dbReference type="SUPFAM" id="SSF55144">
    <property type="entry name" value="LigT-like"/>
    <property type="match status" value="1"/>
</dbReference>
<feature type="active site" description="Proton donor" evidence="2">
    <location>
        <position position="51"/>
    </location>
</feature>